<dbReference type="AlphaFoldDB" id="A0AAJ1THI6"/>
<proteinExistence type="predicted"/>
<accession>A0AAJ1THI6</accession>
<keyword evidence="2" id="KW-1185">Reference proteome</keyword>
<dbReference type="Proteomes" id="UP001238450">
    <property type="component" value="Unassembled WGS sequence"/>
</dbReference>
<evidence type="ECO:0000313" key="1">
    <source>
        <dbReference type="EMBL" id="MDQ0416316.1"/>
    </source>
</evidence>
<evidence type="ECO:0000313" key="2">
    <source>
        <dbReference type="Proteomes" id="UP001238450"/>
    </source>
</evidence>
<name>A0AAJ1THI6_9BACL</name>
<gene>
    <name evidence="1" type="ORF">J2Z48_000480</name>
</gene>
<organism evidence="1 2">
    <name type="scientific">Croceifilum oryzae</name>
    <dbReference type="NCBI Taxonomy" id="1553429"/>
    <lineage>
        <taxon>Bacteria</taxon>
        <taxon>Bacillati</taxon>
        <taxon>Bacillota</taxon>
        <taxon>Bacilli</taxon>
        <taxon>Bacillales</taxon>
        <taxon>Thermoactinomycetaceae</taxon>
        <taxon>Croceifilum</taxon>
    </lineage>
</organism>
<dbReference type="RefSeq" id="WP_176786549.1">
    <property type="nucleotide sequence ID" value="NZ_JAUSUV010000002.1"/>
</dbReference>
<protein>
    <submittedName>
        <fullName evidence="1">Uncharacterized protein</fullName>
    </submittedName>
</protein>
<sequence>MDQWIYCAKLYESRFQAKVLATRMQEDWWLYGYESPDTVEVFRSRKGRFGVKYIWRH</sequence>
<dbReference type="EMBL" id="JAUSUV010000002">
    <property type="protein sequence ID" value="MDQ0416316.1"/>
    <property type="molecule type" value="Genomic_DNA"/>
</dbReference>
<reference evidence="1 2" key="1">
    <citation type="submission" date="2023-07" db="EMBL/GenBank/DDBJ databases">
        <title>Genomic Encyclopedia of Type Strains, Phase IV (KMG-IV): sequencing the most valuable type-strain genomes for metagenomic binning, comparative biology and taxonomic classification.</title>
        <authorList>
            <person name="Goeker M."/>
        </authorList>
    </citation>
    <scope>NUCLEOTIDE SEQUENCE [LARGE SCALE GENOMIC DNA]</scope>
    <source>
        <strain evidence="1 2">DSM 46876</strain>
    </source>
</reference>
<comment type="caution">
    <text evidence="1">The sequence shown here is derived from an EMBL/GenBank/DDBJ whole genome shotgun (WGS) entry which is preliminary data.</text>
</comment>